<evidence type="ECO:0000256" key="2">
    <source>
        <dbReference type="ARBA" id="ARBA00009592"/>
    </source>
</evidence>
<sequence length="355" mass="40249">MSKLEQNLKKIAKDPLAIRALHFEGYDDEIPKQVAQCINLEKLDIAYSDISKIPQFVSELAKLKSFNFCGCRDLDWISNLVEYPALTSLGAHCKSIAHVEQIAELTQLEHLTITGNVHQFSQNFSQLKNLQSLELFALPIKTLPKVLAELPNLKILSVNTGDVSLDFDQVVDVLRDCEKLSALKLVTPKLTLNQRIAELSQLEKLDLSGNGLEHMPDAVYQLHNLTELDLGMNQLRSIPKGIGQLSKLQVLKLNSNWRYKVQLNNLMNELHQLKHLKTLHLWSCQSLKQLPENICACTALQALDVDNNLLKDVPESLYHMHWLKKLRLSTNPIAPATQQRLQDWATLHEIRLSIG</sequence>
<dbReference type="Gene3D" id="3.80.10.10">
    <property type="entry name" value="Ribonuclease Inhibitor"/>
    <property type="match status" value="2"/>
</dbReference>
<dbReference type="PROSITE" id="PS51450">
    <property type="entry name" value="LRR"/>
    <property type="match status" value="2"/>
</dbReference>
<keyword evidence="3" id="KW-1003">Cell membrane</keyword>
<gene>
    <name evidence="12" type="ORF">SAMN05421749_10286</name>
</gene>
<keyword evidence="10" id="KW-0325">Glycoprotein</keyword>
<protein>
    <recommendedName>
        <fullName evidence="11">Disease resistance R13L4/SHOC-2-like LRR domain-containing protein</fullName>
    </recommendedName>
</protein>
<dbReference type="SMART" id="SM00369">
    <property type="entry name" value="LRR_TYP"/>
    <property type="match status" value="4"/>
</dbReference>
<dbReference type="RefSeq" id="WP_092616311.1">
    <property type="nucleotide sequence ID" value="NZ_FMYK01000002.1"/>
</dbReference>
<dbReference type="InterPro" id="IPR003591">
    <property type="entry name" value="Leu-rich_rpt_typical-subtyp"/>
</dbReference>
<evidence type="ECO:0000256" key="9">
    <source>
        <dbReference type="ARBA" id="ARBA00023136"/>
    </source>
</evidence>
<evidence type="ECO:0000259" key="11">
    <source>
        <dbReference type="Pfam" id="PF23598"/>
    </source>
</evidence>
<dbReference type="EMBL" id="FMYK01000002">
    <property type="protein sequence ID" value="SDB91887.1"/>
    <property type="molecule type" value="Genomic_DNA"/>
</dbReference>
<dbReference type="Pfam" id="PF23598">
    <property type="entry name" value="LRR_14"/>
    <property type="match status" value="1"/>
</dbReference>
<dbReference type="PANTHER" id="PTHR48063">
    <property type="entry name" value="LRR RECEPTOR-LIKE KINASE"/>
    <property type="match status" value="1"/>
</dbReference>
<dbReference type="SUPFAM" id="SSF52058">
    <property type="entry name" value="L domain-like"/>
    <property type="match status" value="1"/>
</dbReference>
<evidence type="ECO:0000256" key="10">
    <source>
        <dbReference type="ARBA" id="ARBA00023180"/>
    </source>
</evidence>
<evidence type="ECO:0000256" key="3">
    <source>
        <dbReference type="ARBA" id="ARBA00022475"/>
    </source>
</evidence>
<organism evidence="12 13">
    <name type="scientific">Acinetobacter marinus</name>
    <dbReference type="NCBI Taxonomy" id="281375"/>
    <lineage>
        <taxon>Bacteria</taxon>
        <taxon>Pseudomonadati</taxon>
        <taxon>Pseudomonadota</taxon>
        <taxon>Gammaproteobacteria</taxon>
        <taxon>Moraxellales</taxon>
        <taxon>Moraxellaceae</taxon>
        <taxon>Acinetobacter</taxon>
    </lineage>
</organism>
<dbReference type="InterPro" id="IPR032675">
    <property type="entry name" value="LRR_dom_sf"/>
</dbReference>
<accession>A0A1G6HC56</accession>
<dbReference type="InterPro" id="IPR046956">
    <property type="entry name" value="RLP23-like"/>
</dbReference>
<keyword evidence="7" id="KW-0677">Repeat</keyword>
<evidence type="ECO:0000313" key="13">
    <source>
        <dbReference type="Proteomes" id="UP000242317"/>
    </source>
</evidence>
<evidence type="ECO:0000313" key="12">
    <source>
        <dbReference type="EMBL" id="SDB91887.1"/>
    </source>
</evidence>
<dbReference type="OrthoDB" id="1467561at2"/>
<evidence type="ECO:0000256" key="4">
    <source>
        <dbReference type="ARBA" id="ARBA00022614"/>
    </source>
</evidence>
<name>A0A1G6HC56_9GAMM</name>
<keyword evidence="8" id="KW-1133">Transmembrane helix</keyword>
<dbReference type="InterPro" id="IPR055414">
    <property type="entry name" value="LRR_R13L4/SHOC2-like"/>
</dbReference>
<evidence type="ECO:0000256" key="5">
    <source>
        <dbReference type="ARBA" id="ARBA00022692"/>
    </source>
</evidence>
<reference evidence="13" key="1">
    <citation type="submission" date="2016-09" db="EMBL/GenBank/DDBJ databases">
        <authorList>
            <person name="Varghese N."/>
            <person name="Submissions S."/>
        </authorList>
    </citation>
    <scope>NUCLEOTIDE SEQUENCE [LARGE SCALE GENOMIC DNA]</scope>
    <source>
        <strain evidence="13">ANC 3699</strain>
    </source>
</reference>
<feature type="domain" description="Disease resistance R13L4/SHOC-2-like LRR" evidence="11">
    <location>
        <begin position="189"/>
        <end position="282"/>
    </location>
</feature>
<evidence type="ECO:0000256" key="6">
    <source>
        <dbReference type="ARBA" id="ARBA00022729"/>
    </source>
</evidence>
<keyword evidence="6" id="KW-0732">Signal</keyword>
<dbReference type="AlphaFoldDB" id="A0A1G6HC56"/>
<keyword evidence="9" id="KW-0472">Membrane</keyword>
<evidence type="ECO:0000256" key="8">
    <source>
        <dbReference type="ARBA" id="ARBA00022989"/>
    </source>
</evidence>
<comment type="similarity">
    <text evidence="2">Belongs to the RLP family.</text>
</comment>
<dbReference type="Proteomes" id="UP000242317">
    <property type="component" value="Unassembled WGS sequence"/>
</dbReference>
<proteinExistence type="inferred from homology"/>
<comment type="subcellular location">
    <subcellularLocation>
        <location evidence="1">Cell membrane</location>
        <topology evidence="1">Single-pass type I membrane protein</topology>
    </subcellularLocation>
</comment>
<evidence type="ECO:0000256" key="1">
    <source>
        <dbReference type="ARBA" id="ARBA00004251"/>
    </source>
</evidence>
<evidence type="ECO:0000256" key="7">
    <source>
        <dbReference type="ARBA" id="ARBA00022737"/>
    </source>
</evidence>
<keyword evidence="4" id="KW-0433">Leucine-rich repeat</keyword>
<keyword evidence="13" id="KW-1185">Reference proteome</keyword>
<dbReference type="GO" id="GO:0005886">
    <property type="term" value="C:plasma membrane"/>
    <property type="evidence" value="ECO:0007669"/>
    <property type="project" value="UniProtKB-SubCell"/>
</dbReference>
<keyword evidence="5" id="KW-0812">Transmembrane</keyword>
<dbReference type="InterPro" id="IPR001611">
    <property type="entry name" value="Leu-rich_rpt"/>
</dbReference>